<keyword evidence="4" id="KW-0539">Nucleus</keyword>
<name>A0A4V4MUE7_9BASI</name>
<dbReference type="SUPFAM" id="SSF57701">
    <property type="entry name" value="Zn2/Cys6 DNA-binding domain"/>
    <property type="match status" value="1"/>
</dbReference>
<evidence type="ECO:0000313" key="8">
    <source>
        <dbReference type="Proteomes" id="UP000305647"/>
    </source>
</evidence>
<dbReference type="Pfam" id="PF04082">
    <property type="entry name" value="Fungal_trans"/>
    <property type="match status" value="1"/>
</dbReference>
<accession>A0A4V4MUE7</accession>
<reference evidence="8 9" key="1">
    <citation type="submission" date="2019-03" db="EMBL/GenBank/DDBJ databases">
        <title>Sequencing 25 genomes of Wallemia mellicola.</title>
        <authorList>
            <person name="Gostincar C."/>
        </authorList>
    </citation>
    <scope>NUCLEOTIDE SEQUENCE [LARGE SCALE GENOMIC DNA]</scope>
    <source>
        <strain evidence="7 9">EXF-757</strain>
        <strain evidence="6 8">EXF-8738</strain>
    </source>
</reference>
<keyword evidence="2" id="KW-0479">Metal-binding</keyword>
<dbReference type="Gene3D" id="4.10.240.10">
    <property type="entry name" value="Zn(2)-C6 fungal-type DNA-binding domain"/>
    <property type="match status" value="1"/>
</dbReference>
<dbReference type="InterPro" id="IPR001138">
    <property type="entry name" value="Zn2Cys6_DnaBD"/>
</dbReference>
<dbReference type="Pfam" id="PF00172">
    <property type="entry name" value="Zn_clus"/>
    <property type="match status" value="1"/>
</dbReference>
<evidence type="ECO:0000313" key="6">
    <source>
        <dbReference type="EMBL" id="TIC29683.1"/>
    </source>
</evidence>
<dbReference type="CDD" id="cd00067">
    <property type="entry name" value="GAL4"/>
    <property type="match status" value="1"/>
</dbReference>
<keyword evidence="3" id="KW-0238">DNA-binding</keyword>
<comment type="caution">
    <text evidence="6">The sequence shown here is derived from an EMBL/GenBank/DDBJ whole genome shotgun (WGS) entry which is preliminary data.</text>
</comment>
<dbReference type="GO" id="GO:0006351">
    <property type="term" value="P:DNA-templated transcription"/>
    <property type="evidence" value="ECO:0007669"/>
    <property type="project" value="InterPro"/>
</dbReference>
<gene>
    <name evidence="7" type="ORF">E3Q01_02106</name>
    <name evidence="6" type="ORF">E3Q10_02465</name>
</gene>
<comment type="subcellular location">
    <subcellularLocation>
        <location evidence="1">Nucleus</location>
    </subcellularLocation>
</comment>
<feature type="domain" description="Zn(2)-C6 fungal-type" evidence="5">
    <location>
        <begin position="15"/>
        <end position="47"/>
    </location>
</feature>
<dbReference type="Proteomes" id="UP000310708">
    <property type="component" value="Unassembled WGS sequence"/>
</dbReference>
<dbReference type="SMART" id="SM00906">
    <property type="entry name" value="Fungal_trans"/>
    <property type="match status" value="1"/>
</dbReference>
<dbReference type="CDD" id="cd12148">
    <property type="entry name" value="fungal_TF_MHR"/>
    <property type="match status" value="1"/>
</dbReference>
<dbReference type="AlphaFoldDB" id="A0A4V4MUE7"/>
<protein>
    <recommendedName>
        <fullName evidence="5">Zn(2)-C6 fungal-type domain-containing protein</fullName>
    </recommendedName>
</protein>
<dbReference type="GO" id="GO:0003677">
    <property type="term" value="F:DNA binding"/>
    <property type="evidence" value="ECO:0007669"/>
    <property type="project" value="UniProtKB-KW"/>
</dbReference>
<evidence type="ECO:0000313" key="7">
    <source>
        <dbReference type="EMBL" id="TIC65488.1"/>
    </source>
</evidence>
<dbReference type="InterPro" id="IPR050987">
    <property type="entry name" value="AtrR-like"/>
</dbReference>
<dbReference type="GO" id="GO:0008270">
    <property type="term" value="F:zinc ion binding"/>
    <property type="evidence" value="ECO:0007669"/>
    <property type="project" value="InterPro"/>
</dbReference>
<dbReference type="PROSITE" id="PS50048">
    <property type="entry name" value="ZN2_CY6_FUNGAL_2"/>
    <property type="match status" value="1"/>
</dbReference>
<evidence type="ECO:0000256" key="4">
    <source>
        <dbReference type="ARBA" id="ARBA00023242"/>
    </source>
</evidence>
<dbReference type="Proteomes" id="UP000305647">
    <property type="component" value="Unassembled WGS sequence"/>
</dbReference>
<dbReference type="GO" id="GO:0005634">
    <property type="term" value="C:nucleus"/>
    <property type="evidence" value="ECO:0007669"/>
    <property type="project" value="UniProtKB-SubCell"/>
</dbReference>
<dbReference type="GO" id="GO:0000981">
    <property type="term" value="F:DNA-binding transcription factor activity, RNA polymerase II-specific"/>
    <property type="evidence" value="ECO:0007669"/>
    <property type="project" value="InterPro"/>
</dbReference>
<proteinExistence type="predicted"/>
<dbReference type="PANTHER" id="PTHR46910">
    <property type="entry name" value="TRANSCRIPTION FACTOR PDR1"/>
    <property type="match status" value="1"/>
</dbReference>
<evidence type="ECO:0000259" key="5">
    <source>
        <dbReference type="PROSITE" id="PS50048"/>
    </source>
</evidence>
<dbReference type="InterPro" id="IPR036864">
    <property type="entry name" value="Zn2-C6_fun-type_DNA-bd_sf"/>
</dbReference>
<evidence type="ECO:0000256" key="1">
    <source>
        <dbReference type="ARBA" id="ARBA00004123"/>
    </source>
</evidence>
<sequence>MSSSQANKRTKLTTACDNCRKRKIKCDGVNPHRCNNCSKRKGTVCTYNGTHITRMYEVSYVENMKEELSRCQALLDESASTSKDSLERKNNTDIIPSSDYEDISDEHLVDNLDGLYTHTHEERANIKFFGNSPFRGLFARIEAYTGLKTLDFINGKRPQYWLDDWSRAISPHSYFTSLPYTNEDFGDEALLEQLITLYFEKVNVSMPLLNESHFRKQIPNKLNRSFGTILMLVAALGALYLDDNRLSIPGRENLKFLQGYYYYNIAVEKMPNYMKASAELEDIQALILLQMYVQRGVHTKSSSMINGLTILLSQNIGLHSKLMNENHDDIIEKEARKRAWWILYIMDRSNTACFGRNLLIKDDEMHLDHLQVTAEDPSNNTDSIKYINDIIKICEIHGQITHKLYKFSESNPGEDAILEMKDIAMLNTKINDWINDVSITEEDIKNDTTYQLRANIKLAFYNAQLILYRPFMPCPTLKRISNFQTASLAICSNASRSIISIYSDLVLNRKVDRIWADCLISWCPFWATLIMILSFCESKRIGNIRYQDLDYIKTGILTLRSVESENVLYGRAVDILLSIVKTLLPPGDAFIEDQQLISLDTEFYSTVAAHTLQPPQDNVNVVEQDNIFFRDMLDYLRSDSSNSVHGSYNLLISPEHENDLNMMINSILDGDADAV</sequence>
<organism evidence="6 8">
    <name type="scientific">Wallemia mellicola</name>
    <dbReference type="NCBI Taxonomy" id="1708541"/>
    <lineage>
        <taxon>Eukaryota</taxon>
        <taxon>Fungi</taxon>
        <taxon>Dikarya</taxon>
        <taxon>Basidiomycota</taxon>
        <taxon>Wallemiomycotina</taxon>
        <taxon>Wallemiomycetes</taxon>
        <taxon>Wallemiales</taxon>
        <taxon>Wallemiaceae</taxon>
        <taxon>Wallemia</taxon>
    </lineage>
</organism>
<dbReference type="EMBL" id="SPRX01000022">
    <property type="protein sequence ID" value="TIC65488.1"/>
    <property type="molecule type" value="Genomic_DNA"/>
</dbReference>
<dbReference type="PANTHER" id="PTHR46910:SF3">
    <property type="entry name" value="HALOTOLERANCE PROTEIN 9-RELATED"/>
    <property type="match status" value="1"/>
</dbReference>
<dbReference type="InterPro" id="IPR007219">
    <property type="entry name" value="XnlR_reg_dom"/>
</dbReference>
<dbReference type="PROSITE" id="PS00463">
    <property type="entry name" value="ZN2_CY6_FUNGAL_1"/>
    <property type="match status" value="1"/>
</dbReference>
<evidence type="ECO:0000256" key="2">
    <source>
        <dbReference type="ARBA" id="ARBA00022723"/>
    </source>
</evidence>
<evidence type="ECO:0000313" key="9">
    <source>
        <dbReference type="Proteomes" id="UP000310708"/>
    </source>
</evidence>
<dbReference type="SMART" id="SM00066">
    <property type="entry name" value="GAL4"/>
    <property type="match status" value="1"/>
</dbReference>
<evidence type="ECO:0000256" key="3">
    <source>
        <dbReference type="ARBA" id="ARBA00023125"/>
    </source>
</evidence>
<dbReference type="EMBL" id="SPRO01000025">
    <property type="protein sequence ID" value="TIC29683.1"/>
    <property type="molecule type" value="Genomic_DNA"/>
</dbReference>